<dbReference type="EMBL" id="VCGU01000002">
    <property type="protein sequence ID" value="TRY80030.1"/>
    <property type="molecule type" value="Genomic_DNA"/>
</dbReference>
<feature type="domain" description="CUB" evidence="2">
    <location>
        <begin position="175"/>
        <end position="274"/>
    </location>
</feature>
<feature type="signal peptide" evidence="1">
    <location>
        <begin position="1"/>
        <end position="22"/>
    </location>
</feature>
<organism evidence="3 4">
    <name type="scientific">Tigriopus californicus</name>
    <name type="common">Marine copepod</name>
    <dbReference type="NCBI Taxonomy" id="6832"/>
    <lineage>
        <taxon>Eukaryota</taxon>
        <taxon>Metazoa</taxon>
        <taxon>Ecdysozoa</taxon>
        <taxon>Arthropoda</taxon>
        <taxon>Crustacea</taxon>
        <taxon>Multicrustacea</taxon>
        <taxon>Hexanauplia</taxon>
        <taxon>Copepoda</taxon>
        <taxon>Harpacticoida</taxon>
        <taxon>Harpacticidae</taxon>
        <taxon>Tigriopus</taxon>
    </lineage>
</organism>
<name>A0A553PQT3_TIGCA</name>
<proteinExistence type="predicted"/>
<accession>A0A553PQT3</accession>
<keyword evidence="1" id="KW-0732">Signal</keyword>
<sequence length="304" mass="31297">MGSLTTSAILVLITLGFELSRSELVNSTRAGKSGTPSGTCAQGFGVCCTCKMMGPRAGLAFSNFHLAMILVTIGCGATTSQNCTYLTQTTTTNPAADPCIFTICKESPHICRIRLDFATFAIAGPAIGTAAAAAADDAVNALKIGDCLTDSFVLSSPGNTASPVICGFNSGQHSPDGCLQYFSGNTGQLASFNFPTTDSAIADGTTHLSSQCYNICFRQEEGKCAICFNTVIMGGGVTGNQGSFGLSISPDGAAAKGTQDVGCSEDYLQTDADELLVGDAATNEQKLFPGGIIGFHLDYAQQDC</sequence>
<dbReference type="AlphaFoldDB" id="A0A553PQT3"/>
<reference evidence="3 4" key="1">
    <citation type="journal article" date="2018" name="Nat. Ecol. Evol.">
        <title>Genomic signatures of mitonuclear coevolution across populations of Tigriopus californicus.</title>
        <authorList>
            <person name="Barreto F.S."/>
            <person name="Watson E.T."/>
            <person name="Lima T.G."/>
            <person name="Willett C.S."/>
            <person name="Edmands S."/>
            <person name="Li W."/>
            <person name="Burton R.S."/>
        </authorList>
    </citation>
    <scope>NUCLEOTIDE SEQUENCE [LARGE SCALE GENOMIC DNA]</scope>
    <source>
        <strain evidence="3 4">San Diego</strain>
    </source>
</reference>
<evidence type="ECO:0000256" key="1">
    <source>
        <dbReference type="SAM" id="SignalP"/>
    </source>
</evidence>
<protein>
    <recommendedName>
        <fullName evidence="2">CUB domain-containing protein</fullName>
    </recommendedName>
</protein>
<dbReference type="Proteomes" id="UP000318571">
    <property type="component" value="Chromosome 6"/>
</dbReference>
<evidence type="ECO:0000313" key="4">
    <source>
        <dbReference type="Proteomes" id="UP000318571"/>
    </source>
</evidence>
<evidence type="ECO:0000259" key="2">
    <source>
        <dbReference type="Pfam" id="PF26080"/>
    </source>
</evidence>
<feature type="chain" id="PRO_5022243713" description="CUB domain-containing protein" evidence="1">
    <location>
        <begin position="23"/>
        <end position="304"/>
    </location>
</feature>
<dbReference type="Pfam" id="PF26080">
    <property type="entry name" value="CUB_animal"/>
    <property type="match status" value="1"/>
</dbReference>
<comment type="caution">
    <text evidence="3">The sequence shown here is derived from an EMBL/GenBank/DDBJ whole genome shotgun (WGS) entry which is preliminary data.</text>
</comment>
<dbReference type="PANTHER" id="PTHR33236:SF11">
    <property type="entry name" value="CUB DOMAIN-CONTAINING PROTEIN"/>
    <property type="match status" value="1"/>
</dbReference>
<gene>
    <name evidence="3" type="ORF">TCAL_16034</name>
</gene>
<dbReference type="InterPro" id="IPR058698">
    <property type="entry name" value="CUB_metazoa"/>
</dbReference>
<keyword evidence="4" id="KW-1185">Reference proteome</keyword>
<dbReference type="PANTHER" id="PTHR33236">
    <property type="entry name" value="INTRAFLAGELLAR TRANSPORT PROTEIN 122 FAMILY PROTEIN-RELATED"/>
    <property type="match status" value="1"/>
</dbReference>
<evidence type="ECO:0000313" key="3">
    <source>
        <dbReference type="EMBL" id="TRY80030.1"/>
    </source>
</evidence>